<keyword evidence="3" id="KW-1185">Reference proteome</keyword>
<evidence type="ECO:0000313" key="3">
    <source>
        <dbReference type="Proteomes" id="UP001556367"/>
    </source>
</evidence>
<name>A0ABR3JBX1_9AGAR</name>
<dbReference type="Proteomes" id="UP001556367">
    <property type="component" value="Unassembled WGS sequence"/>
</dbReference>
<gene>
    <name evidence="2" type="ORF">HGRIS_007004</name>
</gene>
<reference evidence="3" key="1">
    <citation type="submission" date="2024-06" db="EMBL/GenBank/DDBJ databases">
        <title>Multi-omics analyses provide insights into the biosynthesis of the anticancer antibiotic pleurotin in Hohenbuehelia grisea.</title>
        <authorList>
            <person name="Weaver J.A."/>
            <person name="Alberti F."/>
        </authorList>
    </citation>
    <scope>NUCLEOTIDE SEQUENCE [LARGE SCALE GENOMIC DNA]</scope>
    <source>
        <strain evidence="3">T-177</strain>
    </source>
</reference>
<evidence type="ECO:0000256" key="1">
    <source>
        <dbReference type="SAM" id="MobiDB-lite"/>
    </source>
</evidence>
<feature type="region of interest" description="Disordered" evidence="1">
    <location>
        <begin position="86"/>
        <end position="109"/>
    </location>
</feature>
<dbReference type="PANTHER" id="PTHR39474">
    <property type="entry name" value="UNNAMED PRODUCT"/>
    <property type="match status" value="1"/>
</dbReference>
<protein>
    <submittedName>
        <fullName evidence="2">Uncharacterized protein</fullName>
    </submittedName>
</protein>
<sequence length="109" mass="11646">MTTSEHTTTADVLMLPAASDLPNPEPSGPTSIQIGGASVPLDSLGPMIINSDGTLSRIANWAEMIDSERERTLRVLVARNKVRLAKETKGEQDPSQLSILIDSTDTSKS</sequence>
<dbReference type="PANTHER" id="PTHR39474:SF1">
    <property type="entry name" value="FUNGAL SPECIFIC TRANSCRIPTION FACTOR"/>
    <property type="match status" value="1"/>
</dbReference>
<dbReference type="EMBL" id="JASNQZ010000010">
    <property type="protein sequence ID" value="KAL0952781.1"/>
    <property type="molecule type" value="Genomic_DNA"/>
</dbReference>
<feature type="compositionally biased region" description="Polar residues" evidence="1">
    <location>
        <begin position="93"/>
        <end position="109"/>
    </location>
</feature>
<feature type="compositionally biased region" description="Polar residues" evidence="1">
    <location>
        <begin position="1"/>
        <end position="10"/>
    </location>
</feature>
<organism evidence="2 3">
    <name type="scientific">Hohenbuehelia grisea</name>
    <dbReference type="NCBI Taxonomy" id="104357"/>
    <lineage>
        <taxon>Eukaryota</taxon>
        <taxon>Fungi</taxon>
        <taxon>Dikarya</taxon>
        <taxon>Basidiomycota</taxon>
        <taxon>Agaricomycotina</taxon>
        <taxon>Agaricomycetes</taxon>
        <taxon>Agaricomycetidae</taxon>
        <taxon>Agaricales</taxon>
        <taxon>Pleurotineae</taxon>
        <taxon>Pleurotaceae</taxon>
        <taxon>Hohenbuehelia</taxon>
    </lineage>
</organism>
<evidence type="ECO:0000313" key="2">
    <source>
        <dbReference type="EMBL" id="KAL0952781.1"/>
    </source>
</evidence>
<proteinExistence type="predicted"/>
<comment type="caution">
    <text evidence="2">The sequence shown here is derived from an EMBL/GenBank/DDBJ whole genome shotgun (WGS) entry which is preliminary data.</text>
</comment>
<feature type="region of interest" description="Disordered" evidence="1">
    <location>
        <begin position="1"/>
        <end position="35"/>
    </location>
</feature>
<accession>A0ABR3JBX1</accession>